<dbReference type="GO" id="GO:0004308">
    <property type="term" value="F:exo-alpha-sialidase activity"/>
    <property type="evidence" value="ECO:0007669"/>
    <property type="project" value="UniProtKB-EC"/>
</dbReference>
<dbReference type="PANTHER" id="PTHR10628:SF30">
    <property type="entry name" value="EXO-ALPHA-SIALIDASE"/>
    <property type="match status" value="1"/>
</dbReference>
<keyword evidence="10" id="KW-1185">Reference proteome</keyword>
<reference evidence="9 10" key="1">
    <citation type="submission" date="2018-01" db="EMBL/GenBank/DDBJ databases">
        <title>Arthrobacter sp. nov., from glaciers in China.</title>
        <authorList>
            <person name="Liu Q."/>
            <person name="Xin Y.-H."/>
        </authorList>
    </citation>
    <scope>NUCLEOTIDE SEQUENCE [LARGE SCALE GENOMIC DNA]</scope>
    <source>
        <strain evidence="9 10">HLT2-12-2</strain>
    </source>
</reference>
<comment type="catalytic activity">
    <reaction evidence="1">
        <text>Hydrolysis of alpha-(2-&gt;3)-, alpha-(2-&gt;6)-, alpha-(2-&gt;8)- glycosidic linkages of terminal sialic acid residues in oligosaccharides, glycoproteins, glycolipids, colominic acid and synthetic substrates.</text>
        <dbReference type="EC" id="3.2.1.18"/>
    </reaction>
</comment>
<feature type="chain" id="PRO_5015716029" description="exo-alpha-sialidase" evidence="6">
    <location>
        <begin position="37"/>
        <end position="1120"/>
    </location>
</feature>
<dbReference type="GO" id="GO:0016020">
    <property type="term" value="C:membrane"/>
    <property type="evidence" value="ECO:0007669"/>
    <property type="project" value="TreeGrafter"/>
</dbReference>
<dbReference type="InterPro" id="IPR036278">
    <property type="entry name" value="Sialidase_sf"/>
</dbReference>
<evidence type="ECO:0000313" key="10">
    <source>
        <dbReference type="Proteomes" id="UP000237061"/>
    </source>
</evidence>
<feature type="region of interest" description="Disordered" evidence="4">
    <location>
        <begin position="797"/>
        <end position="979"/>
    </location>
</feature>
<evidence type="ECO:0000256" key="4">
    <source>
        <dbReference type="SAM" id="MobiDB-lite"/>
    </source>
</evidence>
<feature type="transmembrane region" description="Helical" evidence="5">
    <location>
        <begin position="1089"/>
        <end position="1110"/>
    </location>
</feature>
<dbReference type="EMBL" id="PPXC01000005">
    <property type="protein sequence ID" value="POH74004.1"/>
    <property type="molecule type" value="Genomic_DNA"/>
</dbReference>
<evidence type="ECO:0000256" key="3">
    <source>
        <dbReference type="ARBA" id="ARBA00012733"/>
    </source>
</evidence>
<dbReference type="CDD" id="cd15482">
    <property type="entry name" value="Sialidase_non-viral"/>
    <property type="match status" value="1"/>
</dbReference>
<evidence type="ECO:0000256" key="5">
    <source>
        <dbReference type="SAM" id="Phobius"/>
    </source>
</evidence>
<dbReference type="Proteomes" id="UP000237061">
    <property type="component" value="Unassembled WGS sequence"/>
</dbReference>
<evidence type="ECO:0000256" key="6">
    <source>
        <dbReference type="SAM" id="SignalP"/>
    </source>
</evidence>
<name>A0A2S3ZY39_ARTGL</name>
<evidence type="ECO:0000259" key="7">
    <source>
        <dbReference type="Pfam" id="PF13088"/>
    </source>
</evidence>
<proteinExistence type="inferred from homology"/>
<dbReference type="SUPFAM" id="SSF50939">
    <property type="entry name" value="Sialidases"/>
    <property type="match status" value="1"/>
</dbReference>
<keyword evidence="5" id="KW-0472">Membrane</keyword>
<keyword evidence="5" id="KW-1133">Transmembrane helix</keyword>
<dbReference type="GO" id="GO:0005737">
    <property type="term" value="C:cytoplasm"/>
    <property type="evidence" value="ECO:0007669"/>
    <property type="project" value="TreeGrafter"/>
</dbReference>
<dbReference type="PANTHER" id="PTHR10628">
    <property type="entry name" value="SIALIDASE"/>
    <property type="match status" value="1"/>
</dbReference>
<feature type="domain" description="DUF7507" evidence="8">
    <location>
        <begin position="696"/>
        <end position="770"/>
    </location>
</feature>
<feature type="compositionally biased region" description="Low complexity" evidence="4">
    <location>
        <begin position="797"/>
        <end position="967"/>
    </location>
</feature>
<accession>A0A2S3ZY39</accession>
<dbReference type="InterPro" id="IPR055354">
    <property type="entry name" value="DUF7507"/>
</dbReference>
<comment type="similarity">
    <text evidence="2">Belongs to the glycosyl hydrolase 33 family.</text>
</comment>
<keyword evidence="6" id="KW-0732">Signal</keyword>
<dbReference type="Gene3D" id="2.120.10.10">
    <property type="match status" value="1"/>
</dbReference>
<evidence type="ECO:0000313" key="9">
    <source>
        <dbReference type="EMBL" id="POH74004.1"/>
    </source>
</evidence>
<dbReference type="InterPro" id="IPR026856">
    <property type="entry name" value="Sialidase_fam"/>
</dbReference>
<organism evidence="9 10">
    <name type="scientific">Arthrobacter glacialis</name>
    <dbReference type="NCBI Taxonomy" id="1664"/>
    <lineage>
        <taxon>Bacteria</taxon>
        <taxon>Bacillati</taxon>
        <taxon>Actinomycetota</taxon>
        <taxon>Actinomycetes</taxon>
        <taxon>Micrococcales</taxon>
        <taxon>Micrococcaceae</taxon>
        <taxon>Arthrobacter</taxon>
    </lineage>
</organism>
<dbReference type="GO" id="GO:0009313">
    <property type="term" value="P:oligosaccharide catabolic process"/>
    <property type="evidence" value="ECO:0007669"/>
    <property type="project" value="TreeGrafter"/>
</dbReference>
<feature type="signal peptide" evidence="6">
    <location>
        <begin position="1"/>
        <end position="36"/>
    </location>
</feature>
<feature type="domain" description="Sialidase" evidence="7">
    <location>
        <begin position="278"/>
        <end position="428"/>
    </location>
</feature>
<dbReference type="Pfam" id="PF24346">
    <property type="entry name" value="DUF7507"/>
    <property type="match status" value="1"/>
</dbReference>
<protein>
    <recommendedName>
        <fullName evidence="3">exo-alpha-sialidase</fullName>
        <ecNumber evidence="3">3.2.1.18</ecNumber>
    </recommendedName>
</protein>
<dbReference type="AlphaFoldDB" id="A0A2S3ZY39"/>
<dbReference type="RefSeq" id="WP_103465361.1">
    <property type="nucleotide sequence ID" value="NZ_PPXC01000005.1"/>
</dbReference>
<dbReference type="GO" id="GO:0006689">
    <property type="term" value="P:ganglioside catabolic process"/>
    <property type="evidence" value="ECO:0007669"/>
    <property type="project" value="TreeGrafter"/>
</dbReference>
<dbReference type="InterPro" id="IPR011040">
    <property type="entry name" value="Sialidase"/>
</dbReference>
<dbReference type="EC" id="3.2.1.18" evidence="3"/>
<keyword evidence="5" id="KW-0812">Transmembrane</keyword>
<dbReference type="Pfam" id="PF13088">
    <property type="entry name" value="BNR_2"/>
    <property type="match status" value="1"/>
</dbReference>
<sequence length="1120" mass="111217">MKFTDRKSRSKSRHVAAAAGVLAAGLLTSMMGPAFAQEAAPATATSEAPSYTEQFLAKRGDNAISASLAPFYRIPALADLGDGVVLASYDGRPNGGDSPAPNSIIQRRSTDGGKTWGAPTFIARGQIGSGANLQYGFSDPSYVVDKETGNVFNFFVYSKNQGFFGSVLGTDDSNRNVTGTALSVSTDKGLTWSTDPSNIPTLPAPQNYAPGSKYANFDGPLVTDVVKPVGVTVGAVNNVGGVVGQFASSGEGIQLKYGVRKGRLIQQFAGRVRNAAGTEVIQAYSVYSDDHGQTWKKGADVGSAMDENKVVELSNGDVMLNSRDNAGGGGRKVAISKDGGETWGPVTYNSALKDPRNNASIARMYPNAPLGSQQAKVLLFSNANASTRSNGTIRYSCDDGATWSAGKQFKSGYMAYSTVTALSDGTFGLLYEGDSENIVFGKFNAEWLNPFCGAQVTAPAMSGANGTTVQAQISVKNIGDTVLEGSTATFAPQAGWVFGSVAVPAVAVGQTAQVTVPVSIPSYAKAGTFNLTAKVSVGEESALGSVPVTITGGASTNIVGLVIEGSATDNARNLATNPYAVDSLVPYQFVVNSLSNVTAASVPVSGNFTPFIPADGAGNCRFSAVNVWAGYTCSTPKHKVTAAELADGFFVPLTTWQVTGTGATTQNYTIKGDEVNLVDRKPSVAVTVAPGVFENKDASGFASVGDVVSFAVTARNDGNVALTGVSLSGATGAAATLAVGASTVGTFKHTVTAADVTAKQVAAVSVAGVAKNGVKDVAKTGTGVAFALTLAPEPTAPATTAPATTAPATTAPATTAPATTAPATTAPATTAPATTAPATTAPATTAPATTAPATTAPATTAPATTAPATTAPATTAPATTAPATTAPATTAPATTAPATTAPATTAPATTAPATTAPATTAPATTAPATTAPATTAPATTAPATTAPATTAPATTVPATTAPATTAPSGSLSDDTVSAGGELTVNGKKFKPGSTATFTLHSDPVVLGTAVVRADGTVSLTAKLPANVPAGAHTVVISGTGTGGEAAEVSIAVTIAAVDGAATSSASASPTTASSTTAAAAADGLANTGFGLLPLGMVGGLLLLLGGVLAVRKISIRGARH</sequence>
<evidence type="ECO:0000259" key="8">
    <source>
        <dbReference type="Pfam" id="PF24346"/>
    </source>
</evidence>
<comment type="caution">
    <text evidence="9">The sequence shown here is derived from an EMBL/GenBank/DDBJ whole genome shotgun (WGS) entry which is preliminary data.</text>
</comment>
<evidence type="ECO:0000256" key="1">
    <source>
        <dbReference type="ARBA" id="ARBA00000427"/>
    </source>
</evidence>
<evidence type="ECO:0000256" key="2">
    <source>
        <dbReference type="ARBA" id="ARBA00009348"/>
    </source>
</evidence>
<gene>
    <name evidence="9" type="ORF">CVS27_08890</name>
</gene>